<keyword evidence="6" id="KW-0560">Oxidoreductase</keyword>
<dbReference type="PROSITE" id="PS00623">
    <property type="entry name" value="GMC_OXRED_1"/>
    <property type="match status" value="1"/>
</dbReference>
<keyword evidence="5 8" id="KW-0274">FAD</keyword>
<evidence type="ECO:0000256" key="4">
    <source>
        <dbReference type="ARBA" id="ARBA00022729"/>
    </source>
</evidence>
<protein>
    <submittedName>
        <fullName evidence="11">Alcohol oxidase</fullName>
    </submittedName>
</protein>
<dbReference type="VEuPathDB" id="FungiDB:BD410DRAFT_793166"/>
<evidence type="ECO:0000256" key="8">
    <source>
        <dbReference type="PIRSR" id="PIRSR000137-2"/>
    </source>
</evidence>
<keyword evidence="12" id="KW-1185">Reference proteome</keyword>
<evidence type="ECO:0000259" key="10">
    <source>
        <dbReference type="PROSITE" id="PS00623"/>
    </source>
</evidence>
<dbReference type="Proteomes" id="UP000294933">
    <property type="component" value="Unassembled WGS sequence"/>
</dbReference>
<feature type="active site" description="Proton donor" evidence="7">
    <location>
        <position position="560"/>
    </location>
</feature>
<comment type="similarity">
    <text evidence="2 9">Belongs to the GMC oxidoreductase family.</text>
</comment>
<organism evidence="11 12">
    <name type="scientific">Rickenella mellea</name>
    <dbReference type="NCBI Taxonomy" id="50990"/>
    <lineage>
        <taxon>Eukaryota</taxon>
        <taxon>Fungi</taxon>
        <taxon>Dikarya</taxon>
        <taxon>Basidiomycota</taxon>
        <taxon>Agaricomycotina</taxon>
        <taxon>Agaricomycetes</taxon>
        <taxon>Hymenochaetales</taxon>
        <taxon>Rickenellaceae</taxon>
        <taxon>Rickenella</taxon>
    </lineage>
</organism>
<name>A0A4Y7PTQ9_9AGAM</name>
<evidence type="ECO:0000256" key="5">
    <source>
        <dbReference type="ARBA" id="ARBA00022827"/>
    </source>
</evidence>
<dbReference type="InterPro" id="IPR012132">
    <property type="entry name" value="GMC_OxRdtase"/>
</dbReference>
<dbReference type="InterPro" id="IPR036188">
    <property type="entry name" value="FAD/NAD-bd_sf"/>
</dbReference>
<evidence type="ECO:0000256" key="3">
    <source>
        <dbReference type="ARBA" id="ARBA00022630"/>
    </source>
</evidence>
<dbReference type="PANTHER" id="PTHR11552:SF201">
    <property type="entry name" value="GLUCOSE-METHANOL-CHOLINE OXIDOREDUCTASE N-TERMINAL DOMAIN-CONTAINING PROTEIN"/>
    <property type="match status" value="1"/>
</dbReference>
<dbReference type="PIRSF" id="PIRSF000137">
    <property type="entry name" value="Alcohol_oxidase"/>
    <property type="match status" value="1"/>
</dbReference>
<reference evidence="11 12" key="1">
    <citation type="submission" date="2018-06" db="EMBL/GenBank/DDBJ databases">
        <title>A transcriptomic atlas of mushroom development highlights an independent origin of complex multicellularity.</title>
        <authorList>
            <consortium name="DOE Joint Genome Institute"/>
            <person name="Krizsan K."/>
            <person name="Almasi E."/>
            <person name="Merenyi Z."/>
            <person name="Sahu N."/>
            <person name="Viragh M."/>
            <person name="Koszo T."/>
            <person name="Mondo S."/>
            <person name="Kiss B."/>
            <person name="Balint B."/>
            <person name="Kues U."/>
            <person name="Barry K."/>
            <person name="Hegedus J.C."/>
            <person name="Henrissat B."/>
            <person name="Johnson J."/>
            <person name="Lipzen A."/>
            <person name="Ohm R."/>
            <person name="Nagy I."/>
            <person name="Pangilinan J."/>
            <person name="Yan J."/>
            <person name="Xiong Y."/>
            <person name="Grigoriev I.V."/>
            <person name="Hibbett D.S."/>
            <person name="Nagy L.G."/>
        </authorList>
    </citation>
    <scope>NUCLEOTIDE SEQUENCE [LARGE SCALE GENOMIC DNA]</scope>
    <source>
        <strain evidence="11 12">SZMC22713</strain>
    </source>
</reference>
<feature type="binding site" evidence="8">
    <location>
        <position position="593"/>
    </location>
    <ligand>
        <name>FAD</name>
        <dbReference type="ChEBI" id="CHEBI:57692"/>
    </ligand>
</feature>
<feature type="active site" description="Proton acceptor" evidence="7">
    <location>
        <position position="603"/>
    </location>
</feature>
<feature type="domain" description="Glucose-methanol-choline oxidoreductase N-terminal" evidence="10">
    <location>
        <begin position="101"/>
        <end position="124"/>
    </location>
</feature>
<evidence type="ECO:0000256" key="6">
    <source>
        <dbReference type="ARBA" id="ARBA00023002"/>
    </source>
</evidence>
<dbReference type="EMBL" id="ML170207">
    <property type="protein sequence ID" value="TDL18468.1"/>
    <property type="molecule type" value="Genomic_DNA"/>
</dbReference>
<comment type="cofactor">
    <cofactor evidence="1 8">
        <name>FAD</name>
        <dbReference type="ChEBI" id="CHEBI:57692"/>
    </cofactor>
</comment>
<keyword evidence="3 9" id="KW-0285">Flavoprotein</keyword>
<sequence length="628" mass="67766">MSTNADVSNLVVTDVEKFHDVAFDYLIIGAGAAGLTLANRLSDTPSVKVGVIEAGPFITNDPIIDSPKFIGAASNNPKYDWVLETVPQPNAGGRTAPAPRGKMLGGSTSINYIAWDRASKGEYDSWKQVADPEGAWGWDTLLPYFKRSENAAPSLETPDLYPGFSLSDKHVIHEGVPEEEAVGTAGPVKICYNTITTENIPPFIKAWNTIGIPTNANPYGGNATGVYNVKRTFDNQTGKRVDAVAAYLAPITSRNNLKIICGAQATKIIFQDGRDGAGNVVATGVEFVVDGKTHSAQASTEVLLCAGVVQTPQLLELSGIGGKALLAQHDIESLVDLPGVGENLMDHLFAPTQYETKPELKTFDIFRNNPEFAAEQDALYESTKQGWVAANDTTVVYYPLNKVVESSKFAELIQELEQSVAKESPNLTPLQRKQFEIQLEWLKKGENATLETLVFSRGLVNPQEGSSYFMVMAGLQHPFSRGSIHINSADPLKPPVIDPKYLSHPFDVKALVAGYRSTEKIALTQPLKEIIVKQVLPPGAIEKDEHLAGFITQAAASGSHLMGTAALARRDLGGVVGNDLRVYGTRNLRVVDGSLIPVPIACHIQATIYAIAERAADLIKKDHSGARQ</sequence>
<accession>A0A4Y7PTQ9</accession>
<dbReference type="GO" id="GO:0016614">
    <property type="term" value="F:oxidoreductase activity, acting on CH-OH group of donors"/>
    <property type="evidence" value="ECO:0007669"/>
    <property type="project" value="InterPro"/>
</dbReference>
<dbReference type="SUPFAM" id="SSF51905">
    <property type="entry name" value="FAD/NAD(P)-binding domain"/>
    <property type="match status" value="1"/>
</dbReference>
<dbReference type="Pfam" id="PF00732">
    <property type="entry name" value="GMC_oxred_N"/>
    <property type="match status" value="1"/>
</dbReference>
<proteinExistence type="inferred from homology"/>
<dbReference type="Gene3D" id="3.30.560.10">
    <property type="entry name" value="Glucose Oxidase, domain 3"/>
    <property type="match status" value="1"/>
</dbReference>
<evidence type="ECO:0000313" key="12">
    <source>
        <dbReference type="Proteomes" id="UP000294933"/>
    </source>
</evidence>
<keyword evidence="4" id="KW-0732">Signal</keyword>
<dbReference type="InterPro" id="IPR007867">
    <property type="entry name" value="GMC_OxRtase_C"/>
</dbReference>
<evidence type="ECO:0000256" key="2">
    <source>
        <dbReference type="ARBA" id="ARBA00010790"/>
    </source>
</evidence>
<dbReference type="SUPFAM" id="SSF54373">
    <property type="entry name" value="FAD-linked reductases, C-terminal domain"/>
    <property type="match status" value="1"/>
</dbReference>
<dbReference type="OrthoDB" id="269227at2759"/>
<evidence type="ECO:0000313" key="11">
    <source>
        <dbReference type="EMBL" id="TDL18468.1"/>
    </source>
</evidence>
<dbReference type="InterPro" id="IPR000172">
    <property type="entry name" value="GMC_OxRdtase_N"/>
</dbReference>
<evidence type="ECO:0000256" key="1">
    <source>
        <dbReference type="ARBA" id="ARBA00001974"/>
    </source>
</evidence>
<dbReference type="Gene3D" id="3.50.50.60">
    <property type="entry name" value="FAD/NAD(P)-binding domain"/>
    <property type="match status" value="1"/>
</dbReference>
<gene>
    <name evidence="11" type="ORF">BD410DRAFT_793166</name>
</gene>
<dbReference type="Pfam" id="PF05199">
    <property type="entry name" value="GMC_oxred_C"/>
    <property type="match status" value="1"/>
</dbReference>
<dbReference type="STRING" id="50990.A0A4Y7PTQ9"/>
<evidence type="ECO:0000256" key="9">
    <source>
        <dbReference type="RuleBase" id="RU003968"/>
    </source>
</evidence>
<dbReference type="GO" id="GO:0050660">
    <property type="term" value="F:flavin adenine dinucleotide binding"/>
    <property type="evidence" value="ECO:0007669"/>
    <property type="project" value="InterPro"/>
</dbReference>
<dbReference type="PANTHER" id="PTHR11552">
    <property type="entry name" value="GLUCOSE-METHANOL-CHOLINE GMC OXIDOREDUCTASE"/>
    <property type="match status" value="1"/>
</dbReference>
<dbReference type="AlphaFoldDB" id="A0A4Y7PTQ9"/>
<evidence type="ECO:0000256" key="7">
    <source>
        <dbReference type="PIRSR" id="PIRSR000137-1"/>
    </source>
</evidence>